<protein>
    <recommendedName>
        <fullName evidence="3">UvsX-like protein</fullName>
    </recommendedName>
</protein>
<organism evidence="1 2">
    <name type="scientific">Escherichia phage P_AB-2017</name>
    <dbReference type="NCBI Taxonomy" id="1933115"/>
    <lineage>
        <taxon>Viruses</taxon>
        <taxon>Duplodnaviria</taxon>
        <taxon>Heunggongvirae</taxon>
        <taxon>Uroviricota</taxon>
        <taxon>Caudoviricetes</taxon>
        <taxon>Sarkviridae</taxon>
        <taxon>Guernseyvirinae</taxon>
        <taxon>Kagunavirus</taxon>
        <taxon>Kagunavirus PAB2017</taxon>
    </lineage>
</organism>
<accession>A0A1Q1PV96</accession>
<keyword evidence="2" id="KW-1185">Reference proteome</keyword>
<reference evidence="1 2" key="1">
    <citation type="submission" date="2016-11" db="EMBL/GenBank/DDBJ databases">
        <title>Biological and genomic characterization of a historic collection of therapeutic Escherichia coli bacteriophage.</title>
        <authorList>
            <person name="Baig A."/>
            <person name="Colom J."/>
            <person name="Atterbury R."/>
            <person name="Barrow P."/>
        </authorList>
    </citation>
    <scope>NUCLEOTIDE SEQUENCE [LARGE SCALE GENOMIC DNA]</scope>
</reference>
<evidence type="ECO:0000313" key="2">
    <source>
        <dbReference type="Proteomes" id="UP000223569"/>
    </source>
</evidence>
<dbReference type="Proteomes" id="UP000223569">
    <property type="component" value="Segment"/>
</dbReference>
<evidence type="ECO:0000313" key="1">
    <source>
        <dbReference type="EMBL" id="AQN31988.1"/>
    </source>
</evidence>
<dbReference type="EMBL" id="KY295898">
    <property type="protein sequence ID" value="AQN31988.1"/>
    <property type="molecule type" value="Genomic_DNA"/>
</dbReference>
<proteinExistence type="predicted"/>
<sequence>MTEFQSRVFTAVVSLTRKKGSCSVMDLRRSYFRYYSSAIIEGSLKVLVKSGVVKNVGGKYSAVAEVRGMTATLEDLE</sequence>
<name>A0A1Q1PV96_9CAUD</name>
<gene>
    <name evidence="1" type="ORF">P_50</name>
</gene>
<evidence type="ECO:0008006" key="3">
    <source>
        <dbReference type="Google" id="ProtNLM"/>
    </source>
</evidence>